<keyword evidence="4 5" id="KW-0067">ATP-binding</keyword>
<keyword evidence="2 5" id="KW-0378">Hydrolase</keyword>
<keyword evidence="1 5" id="KW-0547">Nucleotide-binding</keyword>
<dbReference type="PANTHER" id="PTHR11070">
    <property type="entry name" value="UVRD / RECB / PCRA DNA HELICASE FAMILY MEMBER"/>
    <property type="match status" value="1"/>
</dbReference>
<keyword evidence="6" id="KW-0175">Coiled coil</keyword>
<dbReference type="InterPro" id="IPR000212">
    <property type="entry name" value="DNA_helicase_UvrD/REP"/>
</dbReference>
<dbReference type="SUPFAM" id="SSF52540">
    <property type="entry name" value="P-loop containing nucleoside triphosphate hydrolases"/>
    <property type="match status" value="1"/>
</dbReference>
<evidence type="ECO:0000256" key="2">
    <source>
        <dbReference type="ARBA" id="ARBA00022801"/>
    </source>
</evidence>
<evidence type="ECO:0000313" key="10">
    <source>
        <dbReference type="Proteomes" id="UP000013858"/>
    </source>
</evidence>
<dbReference type="GO" id="GO:0005524">
    <property type="term" value="F:ATP binding"/>
    <property type="evidence" value="ECO:0007669"/>
    <property type="project" value="UniProtKB-UniRule"/>
</dbReference>
<dbReference type="PANTHER" id="PTHR11070:SF17">
    <property type="entry name" value="DNA HELICASE IV"/>
    <property type="match status" value="1"/>
</dbReference>
<keyword evidence="11" id="KW-1185">Reference proteome</keyword>
<dbReference type="InterPro" id="IPR013986">
    <property type="entry name" value="DExx_box_DNA_helicase_dom_sf"/>
</dbReference>
<evidence type="ECO:0000259" key="7">
    <source>
        <dbReference type="PROSITE" id="PS51198"/>
    </source>
</evidence>
<gene>
    <name evidence="9" type="ORF">I583_02298</name>
    <name evidence="8" type="ORF">UAW_00113</name>
</gene>
<feature type="binding site" evidence="5">
    <location>
        <begin position="230"/>
        <end position="237"/>
    </location>
    <ligand>
        <name>ATP</name>
        <dbReference type="ChEBI" id="CHEBI:30616"/>
    </ligand>
</feature>
<evidence type="ECO:0000256" key="6">
    <source>
        <dbReference type="SAM" id="Coils"/>
    </source>
</evidence>
<dbReference type="Proteomes" id="UP000013858">
    <property type="component" value="Unassembled WGS sequence"/>
</dbReference>
<reference evidence="8 10" key="1">
    <citation type="submission" date="2013-02" db="EMBL/GenBank/DDBJ databases">
        <title>The Genome Sequence of Enterococcus haemoperoxidus BAA-382.</title>
        <authorList>
            <consortium name="The Broad Institute Genome Sequencing Platform"/>
            <consortium name="The Broad Institute Genome Sequencing Center for Infectious Disease"/>
            <person name="Earl A.M."/>
            <person name="Gilmore M.S."/>
            <person name="Lebreton F."/>
            <person name="Walker B."/>
            <person name="Young S.K."/>
            <person name="Zeng Q."/>
            <person name="Gargeya S."/>
            <person name="Fitzgerald M."/>
            <person name="Haas B."/>
            <person name="Abouelleil A."/>
            <person name="Alvarado L."/>
            <person name="Arachchi H.M."/>
            <person name="Berlin A.M."/>
            <person name="Chapman S.B."/>
            <person name="Dewar J."/>
            <person name="Goldberg J."/>
            <person name="Griggs A."/>
            <person name="Gujja S."/>
            <person name="Hansen M."/>
            <person name="Howarth C."/>
            <person name="Imamovic A."/>
            <person name="Larimer J."/>
            <person name="McCowan C."/>
            <person name="Murphy C."/>
            <person name="Neiman D."/>
            <person name="Pearson M."/>
            <person name="Priest M."/>
            <person name="Roberts A."/>
            <person name="Saif S."/>
            <person name="Shea T."/>
            <person name="Sisk P."/>
            <person name="Sykes S."/>
            <person name="Wortman J."/>
            <person name="Nusbaum C."/>
            <person name="Birren B."/>
        </authorList>
    </citation>
    <scope>NUCLEOTIDE SEQUENCE [LARGE SCALE GENOMIC DNA]</scope>
    <source>
        <strain evidence="8 10">ATCC BAA-382</strain>
    </source>
</reference>
<dbReference type="Pfam" id="PF13538">
    <property type="entry name" value="UvrD_C_2"/>
    <property type="match status" value="1"/>
</dbReference>
<dbReference type="eggNOG" id="COG3973">
    <property type="taxonomic scope" value="Bacteria"/>
</dbReference>
<proteinExistence type="predicted"/>
<evidence type="ECO:0000256" key="1">
    <source>
        <dbReference type="ARBA" id="ARBA00022741"/>
    </source>
</evidence>
<dbReference type="InterPro" id="IPR014016">
    <property type="entry name" value="UvrD-like_ATP-bd"/>
</dbReference>
<dbReference type="RefSeq" id="WP_010760332.1">
    <property type="nucleotide sequence ID" value="NZ_KB946315.1"/>
</dbReference>
<feature type="coiled-coil region" evidence="6">
    <location>
        <begin position="65"/>
        <end position="92"/>
    </location>
</feature>
<dbReference type="GO" id="GO:0043138">
    <property type="term" value="F:3'-5' DNA helicase activity"/>
    <property type="evidence" value="ECO:0007669"/>
    <property type="project" value="TreeGrafter"/>
</dbReference>
<comment type="caution">
    <text evidence="8">The sequence shown here is derived from an EMBL/GenBank/DDBJ whole genome shotgun (WGS) entry which is preliminary data.</text>
</comment>
<sequence>MSNDRTQETQHLQQVYEELSQAKDTYQTAIDEVNTTGKSVLEQFGGDTKLNFDSYSDNLETFAMMEMKNREIDQLNIQNATAAKQLEKVERLLKVPYFGKIDVTFLEDDSDRDVFYIGMNDFTNLEGESRIYDWRSPIASLFYNNVLGDSRYYVNKTEIPISLNLKRQLIIEEDRLINFFDTSLAIQDDILLHSLEADSSQYMKDITTTIQQEQNEIIRDESHPLLLVNGIAGSGKTSAIMQRIAYLLYNHRTQITADDILLLSPNSTFIDYISQVLPNLGERNPLNLTLLQFLKFTFREKMTIEGESAYFKRITAEQVNTQQRVIQSQAFVDFIQTFQDPSLIQQSLFKPILFKRKPIFSAELIFGLYQETPTTLSIRDRLSATKEKLSSLWNRYLIKQSKSKQMIDQMQDLTEAEQLRYFDTTFAEEDEEQLAEFALQRLQQKYRKVVDAIADFAWFDQWLLFKALYQLYQEDSYERTTKDYTADEVVILLLLKDRFIEDLSNRQMAFILVDEVQDYTEAQILLLLKLFPQANFTLAGDENQAIFNTSISFIALKELLSASSRSVTSYQLLNSYRSSKEITQLFQTLMTNHEKLKIVSIRKDGEKPAFVYCDDEEVYLDTLTSLLNSLAPEEDTVVITKTATEAELLKQQLLQKNSSIDYQVLSIDMAKGLEFDNVIIHDPSAVRYGTTEREKKILYTAISRGMKQVFLPYVGELSELFKAE</sequence>
<name>R2TJD0_9ENTE</name>
<dbReference type="InterPro" id="IPR027785">
    <property type="entry name" value="UvrD-like_helicase_C"/>
</dbReference>
<protein>
    <submittedName>
        <fullName evidence="8">DNA helicase II/ATP-dependent DNA helicase PcrA</fullName>
    </submittedName>
</protein>
<dbReference type="GO" id="GO:0016787">
    <property type="term" value="F:hydrolase activity"/>
    <property type="evidence" value="ECO:0007669"/>
    <property type="project" value="UniProtKB-UniRule"/>
</dbReference>
<dbReference type="Gene3D" id="3.40.50.300">
    <property type="entry name" value="P-loop containing nucleotide triphosphate hydrolases"/>
    <property type="match status" value="3"/>
</dbReference>
<reference evidence="9 11" key="2">
    <citation type="submission" date="2013-03" db="EMBL/GenBank/DDBJ databases">
        <title>The Genome Sequence of Enterococcus haemoperoxidus BAA-382 (PacBio/Illumina hybrid assembly).</title>
        <authorList>
            <consortium name="The Broad Institute Genomics Platform"/>
            <consortium name="The Broad Institute Genome Sequencing Center for Infectious Disease"/>
            <person name="Earl A."/>
            <person name="Russ C."/>
            <person name="Gilmore M."/>
            <person name="Surin D."/>
            <person name="Walker B."/>
            <person name="Young S."/>
            <person name="Zeng Q."/>
            <person name="Gargeya S."/>
            <person name="Fitzgerald M."/>
            <person name="Haas B."/>
            <person name="Abouelleil A."/>
            <person name="Allen A.W."/>
            <person name="Alvarado L."/>
            <person name="Arachchi H.M."/>
            <person name="Berlin A.M."/>
            <person name="Chapman S.B."/>
            <person name="Gainer-Dewar J."/>
            <person name="Goldberg J."/>
            <person name="Griggs A."/>
            <person name="Gujja S."/>
            <person name="Hansen M."/>
            <person name="Howarth C."/>
            <person name="Imamovic A."/>
            <person name="Ireland A."/>
            <person name="Larimer J."/>
            <person name="McCowan C."/>
            <person name="Murphy C."/>
            <person name="Pearson M."/>
            <person name="Poon T.W."/>
            <person name="Priest M."/>
            <person name="Roberts A."/>
            <person name="Saif S."/>
            <person name="Shea T."/>
            <person name="Sisk P."/>
            <person name="Sykes S."/>
            <person name="Wortman J."/>
            <person name="Nusbaum C."/>
            <person name="Birren B."/>
        </authorList>
    </citation>
    <scope>NUCLEOTIDE SEQUENCE [LARGE SCALE GENOMIC DNA]</scope>
    <source>
        <strain evidence="9 11">ATCC BAA-382</strain>
    </source>
</reference>
<dbReference type="OrthoDB" id="9787585at2"/>
<dbReference type="GO" id="GO:0005829">
    <property type="term" value="C:cytosol"/>
    <property type="evidence" value="ECO:0007669"/>
    <property type="project" value="TreeGrafter"/>
</dbReference>
<evidence type="ECO:0000256" key="3">
    <source>
        <dbReference type="ARBA" id="ARBA00022806"/>
    </source>
</evidence>
<organism evidence="8 10">
    <name type="scientific">Enterococcus haemoperoxidus ATCC BAA-382</name>
    <dbReference type="NCBI Taxonomy" id="1158608"/>
    <lineage>
        <taxon>Bacteria</taxon>
        <taxon>Bacillati</taxon>
        <taxon>Bacillota</taxon>
        <taxon>Bacilli</taxon>
        <taxon>Lactobacillales</taxon>
        <taxon>Enterococcaceae</taxon>
        <taxon>Enterococcus</taxon>
    </lineage>
</organism>
<feature type="domain" description="UvrD-like helicase ATP-binding" evidence="7">
    <location>
        <begin position="209"/>
        <end position="579"/>
    </location>
</feature>
<dbReference type="InterPro" id="IPR027417">
    <property type="entry name" value="P-loop_NTPase"/>
</dbReference>
<dbReference type="AlphaFoldDB" id="R2TJD0"/>
<evidence type="ECO:0000256" key="4">
    <source>
        <dbReference type="ARBA" id="ARBA00022840"/>
    </source>
</evidence>
<dbReference type="Gene3D" id="1.10.10.160">
    <property type="match status" value="1"/>
</dbReference>
<keyword evidence="3 5" id="KW-0347">Helicase</keyword>
<evidence type="ECO:0000313" key="11">
    <source>
        <dbReference type="Proteomes" id="UP000014197"/>
    </source>
</evidence>
<dbReference type="PROSITE" id="PS51198">
    <property type="entry name" value="UVRD_HELICASE_ATP_BIND"/>
    <property type="match status" value="1"/>
</dbReference>
<evidence type="ECO:0000256" key="5">
    <source>
        <dbReference type="PROSITE-ProRule" id="PRU00560"/>
    </source>
</evidence>
<evidence type="ECO:0000313" key="9">
    <source>
        <dbReference type="EMBL" id="EOT59663.1"/>
    </source>
</evidence>
<dbReference type="STRING" id="155618.RV06_GL000798"/>
<accession>R2TJD0</accession>
<dbReference type="EMBL" id="AJAR01000002">
    <property type="protein sequence ID" value="EOI00247.1"/>
    <property type="molecule type" value="Genomic_DNA"/>
</dbReference>
<dbReference type="GO" id="GO:0000725">
    <property type="term" value="P:recombinational repair"/>
    <property type="evidence" value="ECO:0007669"/>
    <property type="project" value="TreeGrafter"/>
</dbReference>
<dbReference type="Proteomes" id="UP000014197">
    <property type="component" value="Unassembled WGS sequence"/>
</dbReference>
<dbReference type="PATRIC" id="fig|1158608.3.peg.96"/>
<dbReference type="GO" id="GO:0003677">
    <property type="term" value="F:DNA binding"/>
    <property type="evidence" value="ECO:0007669"/>
    <property type="project" value="InterPro"/>
</dbReference>
<evidence type="ECO:0000313" key="8">
    <source>
        <dbReference type="EMBL" id="EOI00247.1"/>
    </source>
</evidence>
<dbReference type="Pfam" id="PF00580">
    <property type="entry name" value="UvrD-helicase"/>
    <property type="match status" value="2"/>
</dbReference>
<dbReference type="EMBL" id="ASVY01000003">
    <property type="protein sequence ID" value="EOT59663.1"/>
    <property type="molecule type" value="Genomic_DNA"/>
</dbReference>